<sequence>MIPRASTAFWLAYRPLLSPLVPREVQLRPERSLQSPLAGVRSGPLRTPADIHLQVRRRRIRDPGGPEGPWSATAADLVGDQGLVQSSGYSMYSFPRTCPSDPSSDEEERWQSSRG</sequence>
<proteinExistence type="evidence at transcript level"/>
<reference evidence="2" key="1">
    <citation type="submission" date="2010-02" db="EMBL/GenBank/DDBJ databases">
        <authorList>
            <person name="Xie B."/>
            <person name="Huang X."/>
            <person name="Deng Y."/>
        </authorList>
    </citation>
    <scope>NUCLEOTIDE SEQUENCE</scope>
</reference>
<evidence type="ECO:0000256" key="1">
    <source>
        <dbReference type="SAM" id="MobiDB-lite"/>
    </source>
</evidence>
<accession>D5KY04</accession>
<evidence type="ECO:0000313" key="2">
    <source>
        <dbReference type="EMBL" id="ADE10049.1"/>
    </source>
</evidence>
<organism evidence="2">
    <name type="scientific">Tremella fuciformis</name>
    <dbReference type="NCBI Taxonomy" id="64657"/>
    <lineage>
        <taxon>Eukaryota</taxon>
        <taxon>Fungi</taxon>
        <taxon>Dikarya</taxon>
        <taxon>Basidiomycota</taxon>
        <taxon>Agaricomycotina</taxon>
        <taxon>Tremellomycetes</taxon>
        <taxon>Tremellales</taxon>
        <taxon>Tremellaceae</taxon>
        <taxon>Tremella</taxon>
    </lineage>
</organism>
<dbReference type="EMBL" id="GU723604">
    <property type="protein sequence ID" value="ADE10049.1"/>
    <property type="molecule type" value="mRNA"/>
</dbReference>
<name>D5KY04_9TREE</name>
<dbReference type="AlphaFoldDB" id="D5KY04"/>
<feature type="region of interest" description="Disordered" evidence="1">
    <location>
        <begin position="89"/>
        <end position="115"/>
    </location>
</feature>
<protein>
    <submittedName>
        <fullName evidence="2">Uncharacterized protein</fullName>
    </submittedName>
</protein>